<evidence type="ECO:0000259" key="21">
    <source>
        <dbReference type="PROSITE" id="PS50011"/>
    </source>
</evidence>
<evidence type="ECO:0000256" key="18">
    <source>
        <dbReference type="ARBA" id="ARBA00084081"/>
    </source>
</evidence>
<keyword evidence="9 19" id="KW-0067">ATP-binding</keyword>
<feature type="compositionally biased region" description="Polar residues" evidence="20">
    <location>
        <begin position="446"/>
        <end position="465"/>
    </location>
</feature>
<keyword evidence="23" id="KW-1185">Reference proteome</keyword>
<dbReference type="Gene3D" id="1.10.510.10">
    <property type="entry name" value="Transferase(Phosphotransferase) domain 1"/>
    <property type="match status" value="1"/>
</dbReference>
<comment type="similarity">
    <text evidence="14">Belongs to the protein kinase superfamily. Ser/Thr protein kinase family. GCN2 subfamily.</text>
</comment>
<evidence type="ECO:0000256" key="16">
    <source>
        <dbReference type="ARBA" id="ARBA00048679"/>
    </source>
</evidence>
<evidence type="ECO:0000256" key="11">
    <source>
        <dbReference type="ARBA" id="ARBA00023034"/>
    </source>
</evidence>
<evidence type="ECO:0000256" key="20">
    <source>
        <dbReference type="SAM" id="MobiDB-lite"/>
    </source>
</evidence>
<dbReference type="FunFam" id="1.10.510.10:FF:000315">
    <property type="entry name" value="membrane-associated tyrosine- and threonine-specific cdc2-inhibitory kinase"/>
    <property type="match status" value="1"/>
</dbReference>
<evidence type="ECO:0000256" key="3">
    <source>
        <dbReference type="ARBA" id="ARBA00022527"/>
    </source>
</evidence>
<keyword evidence="11" id="KW-0333">Golgi apparatus</keyword>
<dbReference type="FunFam" id="3.30.200.20:FF:000280">
    <property type="entry name" value="membrane-associated tyrosine- and threonine-specific cdc2-inhibitory kinase"/>
    <property type="match status" value="1"/>
</dbReference>
<evidence type="ECO:0000256" key="4">
    <source>
        <dbReference type="ARBA" id="ARBA00022553"/>
    </source>
</evidence>
<accession>A0A8J2RK41</accession>
<evidence type="ECO:0000313" key="23">
    <source>
        <dbReference type="Proteomes" id="UP000789390"/>
    </source>
</evidence>
<comment type="caution">
    <text evidence="22">The sequence shown here is derived from an EMBL/GenBank/DDBJ whole genome shotgun (WGS) entry which is preliminary data.</text>
</comment>
<dbReference type="InterPro" id="IPR008271">
    <property type="entry name" value="Ser/Thr_kinase_AS"/>
</dbReference>
<dbReference type="Proteomes" id="UP000789390">
    <property type="component" value="Unassembled WGS sequence"/>
</dbReference>
<dbReference type="PROSITE" id="PS50011">
    <property type="entry name" value="PROTEIN_KINASE_DOM"/>
    <property type="match status" value="1"/>
</dbReference>
<keyword evidence="5" id="KW-0808">Transferase</keyword>
<dbReference type="GO" id="GO:0004674">
    <property type="term" value="F:protein serine/threonine kinase activity"/>
    <property type="evidence" value="ECO:0007669"/>
    <property type="project" value="UniProtKB-KW"/>
</dbReference>
<protein>
    <recommendedName>
        <fullName evidence="17">Membrane-associated tyrosine- and threonine-specific cdc2-inhibitory kinase</fullName>
        <ecNumber evidence="2">2.7.11.1</ecNumber>
    </recommendedName>
    <alternativeName>
        <fullName evidence="18">Myt1 kinase</fullName>
    </alternativeName>
</protein>
<evidence type="ECO:0000256" key="14">
    <source>
        <dbReference type="ARBA" id="ARBA00037982"/>
    </source>
</evidence>
<dbReference type="SMART" id="SM00220">
    <property type="entry name" value="S_TKc"/>
    <property type="match status" value="1"/>
</dbReference>
<evidence type="ECO:0000256" key="10">
    <source>
        <dbReference type="ARBA" id="ARBA00022842"/>
    </source>
</evidence>
<evidence type="ECO:0000313" key="22">
    <source>
        <dbReference type="EMBL" id="CAH0103853.1"/>
    </source>
</evidence>
<dbReference type="GO" id="GO:0051321">
    <property type="term" value="P:meiotic cell cycle"/>
    <property type="evidence" value="ECO:0007669"/>
    <property type="project" value="TreeGrafter"/>
</dbReference>
<comment type="catalytic activity">
    <reaction evidence="15">
        <text>L-threonyl-[protein] + ATP = O-phospho-L-threonyl-[protein] + ADP + H(+)</text>
        <dbReference type="Rhea" id="RHEA:46608"/>
        <dbReference type="Rhea" id="RHEA-COMP:11060"/>
        <dbReference type="Rhea" id="RHEA-COMP:11605"/>
        <dbReference type="ChEBI" id="CHEBI:15378"/>
        <dbReference type="ChEBI" id="CHEBI:30013"/>
        <dbReference type="ChEBI" id="CHEBI:30616"/>
        <dbReference type="ChEBI" id="CHEBI:61977"/>
        <dbReference type="ChEBI" id="CHEBI:456216"/>
        <dbReference type="EC" id="2.7.11.1"/>
    </reaction>
</comment>
<keyword evidence="4" id="KW-0597">Phosphoprotein</keyword>
<evidence type="ECO:0000256" key="7">
    <source>
        <dbReference type="ARBA" id="ARBA00022741"/>
    </source>
</evidence>
<dbReference type="OrthoDB" id="5337378at2759"/>
<keyword evidence="7 19" id="KW-0547">Nucleotide-binding</keyword>
<evidence type="ECO:0000256" key="12">
    <source>
        <dbReference type="ARBA" id="ARBA00023136"/>
    </source>
</evidence>
<feature type="binding site" evidence="19">
    <location>
        <position position="135"/>
    </location>
    <ligand>
        <name>ATP</name>
        <dbReference type="ChEBI" id="CHEBI:30616"/>
    </ligand>
</feature>
<dbReference type="GO" id="GO:0005634">
    <property type="term" value="C:nucleus"/>
    <property type="evidence" value="ECO:0007669"/>
    <property type="project" value="TreeGrafter"/>
</dbReference>
<dbReference type="GO" id="GO:0046872">
    <property type="term" value="F:metal ion binding"/>
    <property type="evidence" value="ECO:0007669"/>
    <property type="project" value="UniProtKB-KW"/>
</dbReference>
<evidence type="ECO:0000256" key="19">
    <source>
        <dbReference type="PROSITE-ProRule" id="PRU10141"/>
    </source>
</evidence>
<dbReference type="Gene3D" id="3.30.200.20">
    <property type="entry name" value="Phosphorylase Kinase, domain 1"/>
    <property type="match status" value="1"/>
</dbReference>
<evidence type="ECO:0000256" key="1">
    <source>
        <dbReference type="ARBA" id="ARBA00004395"/>
    </source>
</evidence>
<dbReference type="EC" id="2.7.11.1" evidence="2"/>
<gene>
    <name evidence="22" type="ORF">DGAL_LOCUS6528</name>
</gene>
<dbReference type="InterPro" id="IPR000719">
    <property type="entry name" value="Prot_kinase_dom"/>
</dbReference>
<comment type="subcellular location">
    <subcellularLocation>
        <location evidence="1">Golgi apparatus membrane</location>
        <topology evidence="1">Peripheral membrane protein</topology>
    </subcellularLocation>
</comment>
<dbReference type="SUPFAM" id="SSF56112">
    <property type="entry name" value="Protein kinase-like (PK-like)"/>
    <property type="match status" value="1"/>
</dbReference>
<feature type="region of interest" description="Disordered" evidence="20">
    <location>
        <begin position="446"/>
        <end position="528"/>
    </location>
</feature>
<evidence type="ECO:0000256" key="15">
    <source>
        <dbReference type="ARBA" id="ARBA00047899"/>
    </source>
</evidence>
<dbReference type="Pfam" id="PF00069">
    <property type="entry name" value="Pkinase"/>
    <property type="match status" value="1"/>
</dbReference>
<evidence type="ECO:0000256" key="5">
    <source>
        <dbReference type="ARBA" id="ARBA00022679"/>
    </source>
</evidence>
<reference evidence="22" key="1">
    <citation type="submission" date="2021-11" db="EMBL/GenBank/DDBJ databases">
        <authorList>
            <person name="Schell T."/>
        </authorList>
    </citation>
    <scope>NUCLEOTIDE SEQUENCE</scope>
    <source>
        <strain evidence="22">M5</strain>
    </source>
</reference>
<dbReference type="CDD" id="cd14050">
    <property type="entry name" value="PKc_Myt1"/>
    <property type="match status" value="1"/>
</dbReference>
<dbReference type="GO" id="GO:0110031">
    <property type="term" value="P:negative regulation of G2/MI transition of meiotic cell cycle"/>
    <property type="evidence" value="ECO:0007669"/>
    <property type="project" value="TreeGrafter"/>
</dbReference>
<evidence type="ECO:0000256" key="13">
    <source>
        <dbReference type="ARBA" id="ARBA00023306"/>
    </source>
</evidence>
<evidence type="ECO:0000256" key="8">
    <source>
        <dbReference type="ARBA" id="ARBA00022777"/>
    </source>
</evidence>
<dbReference type="EMBL" id="CAKKLH010000116">
    <property type="protein sequence ID" value="CAH0103853.1"/>
    <property type="molecule type" value="Genomic_DNA"/>
</dbReference>
<evidence type="ECO:0000256" key="2">
    <source>
        <dbReference type="ARBA" id="ARBA00012513"/>
    </source>
</evidence>
<keyword evidence="6" id="KW-0479">Metal-binding</keyword>
<dbReference type="GO" id="GO:0005524">
    <property type="term" value="F:ATP binding"/>
    <property type="evidence" value="ECO:0007669"/>
    <property type="project" value="UniProtKB-UniRule"/>
</dbReference>
<evidence type="ECO:0000256" key="9">
    <source>
        <dbReference type="ARBA" id="ARBA00022840"/>
    </source>
</evidence>
<dbReference type="PROSITE" id="PS00107">
    <property type="entry name" value="PROTEIN_KINASE_ATP"/>
    <property type="match status" value="1"/>
</dbReference>
<dbReference type="PANTHER" id="PTHR11042">
    <property type="entry name" value="EUKARYOTIC TRANSLATION INITIATION FACTOR 2-ALPHA KINASE EIF2-ALPHA KINASE -RELATED"/>
    <property type="match status" value="1"/>
</dbReference>
<dbReference type="GO" id="GO:0000139">
    <property type="term" value="C:Golgi membrane"/>
    <property type="evidence" value="ECO:0007669"/>
    <property type="project" value="UniProtKB-SubCell"/>
</dbReference>
<keyword evidence="8" id="KW-0418">Kinase</keyword>
<sequence>MDHVYESFLVQQYKIRTTQMDSKFVTPRPVPQFNLINTFSTKKERTLPGQRKRAPPTPTPIISAYYSCPGPQKAHTISFKSKSDSALISSPHYNLSKEDTFFRQCFEIEANIGSGSFGDVFRVRSKEDGRMYAVKRSRVPFRGTTDRKEKLEEVRKMESLPHHPNCVRFYQAWEENQFLYIQLELCQSSLSEISEEQHELPEHLIWDYMIDLLLAIQHLHDNDLIHMDVKPENILLSMDGVCKLGDFGLVVNLKENLFDATEGDSKYLAPEVLGGIFSKKADIFSLGITLLELACDLDLPANGTLWHELRHGSLPPTITRHLSKDLSVVMEMMMNPDASARPSASQLLEHPLLRSRRRWRCLKLGWQNARLSFRINLVELLFRLFQLFLLIFLPIRALARKWRKPHFGSKPSTPVIHRPQPCNFANDFSFSDDEVSDLSSAVISGNDSTLGRPLNDSSPLPQNNSIEHRADEQPVSSTPLVLRGGRSSRHSSLRRSIFSRPADHDSADDPPSNNMSYATPNKPIPRKLNDYFDAIASDSD</sequence>
<name>A0A8J2RK41_9CRUS</name>
<keyword evidence="13" id="KW-0131">Cell cycle</keyword>
<organism evidence="22 23">
    <name type="scientific">Daphnia galeata</name>
    <dbReference type="NCBI Taxonomy" id="27404"/>
    <lineage>
        <taxon>Eukaryota</taxon>
        <taxon>Metazoa</taxon>
        <taxon>Ecdysozoa</taxon>
        <taxon>Arthropoda</taxon>
        <taxon>Crustacea</taxon>
        <taxon>Branchiopoda</taxon>
        <taxon>Diplostraca</taxon>
        <taxon>Cladocera</taxon>
        <taxon>Anomopoda</taxon>
        <taxon>Daphniidae</taxon>
        <taxon>Daphnia</taxon>
    </lineage>
</organism>
<dbReference type="InterPro" id="IPR050339">
    <property type="entry name" value="CC_SR_Kinase"/>
</dbReference>
<dbReference type="PANTHER" id="PTHR11042:SF183">
    <property type="entry name" value="MEMBRANE-ASSOCIATED TYROSINE- AND THREONINE-SPECIFIC CDC2-INHIBITORY KINASE"/>
    <property type="match status" value="1"/>
</dbReference>
<keyword evidence="10" id="KW-0460">Magnesium</keyword>
<keyword evidence="3" id="KW-0723">Serine/threonine-protein kinase</keyword>
<evidence type="ECO:0000256" key="6">
    <source>
        <dbReference type="ARBA" id="ARBA00022723"/>
    </source>
</evidence>
<feature type="domain" description="Protein kinase" evidence="21">
    <location>
        <begin position="106"/>
        <end position="353"/>
    </location>
</feature>
<keyword evidence="12" id="KW-0472">Membrane</keyword>
<proteinExistence type="inferred from homology"/>
<evidence type="ECO:0000256" key="17">
    <source>
        <dbReference type="ARBA" id="ARBA00074601"/>
    </source>
</evidence>
<dbReference type="InterPro" id="IPR017441">
    <property type="entry name" value="Protein_kinase_ATP_BS"/>
</dbReference>
<dbReference type="InterPro" id="IPR011009">
    <property type="entry name" value="Kinase-like_dom_sf"/>
</dbReference>
<dbReference type="PROSITE" id="PS00108">
    <property type="entry name" value="PROTEIN_KINASE_ST"/>
    <property type="match status" value="1"/>
</dbReference>
<comment type="catalytic activity">
    <reaction evidence="16">
        <text>L-seryl-[protein] + ATP = O-phospho-L-seryl-[protein] + ADP + H(+)</text>
        <dbReference type="Rhea" id="RHEA:17989"/>
        <dbReference type="Rhea" id="RHEA-COMP:9863"/>
        <dbReference type="Rhea" id="RHEA-COMP:11604"/>
        <dbReference type="ChEBI" id="CHEBI:15378"/>
        <dbReference type="ChEBI" id="CHEBI:29999"/>
        <dbReference type="ChEBI" id="CHEBI:30616"/>
        <dbReference type="ChEBI" id="CHEBI:83421"/>
        <dbReference type="ChEBI" id="CHEBI:456216"/>
        <dbReference type="EC" id="2.7.11.1"/>
    </reaction>
</comment>
<dbReference type="AlphaFoldDB" id="A0A8J2RK41"/>